<dbReference type="InterPro" id="IPR003607">
    <property type="entry name" value="HD/PDEase_dom"/>
</dbReference>
<dbReference type="EMBL" id="SMGQ01000016">
    <property type="protein sequence ID" value="TCK89043.1"/>
    <property type="molecule type" value="Genomic_DNA"/>
</dbReference>
<reference evidence="3 4" key="1">
    <citation type="submission" date="2019-03" db="EMBL/GenBank/DDBJ databases">
        <title>Genomic Encyclopedia of Type Strains, Phase IV (KMG-IV): sequencing the most valuable type-strain genomes for metagenomic binning, comparative biology and taxonomic classification.</title>
        <authorList>
            <person name="Goeker M."/>
        </authorList>
    </citation>
    <scope>NUCLEOTIDE SEQUENCE [LARGE SCALE GENOMIC DNA]</scope>
    <source>
        <strain evidence="3 4">DSM 24176</strain>
    </source>
</reference>
<protein>
    <submittedName>
        <fullName evidence="3">3'-5' exoribonuclease</fullName>
    </submittedName>
</protein>
<dbReference type="PANTHER" id="PTHR37294">
    <property type="entry name" value="3'-5' EXORIBONUCLEASE YHAM"/>
    <property type="match status" value="1"/>
</dbReference>
<dbReference type="InterPro" id="IPR006674">
    <property type="entry name" value="HD_domain"/>
</dbReference>
<sequence length="313" mass="36462">MYYISELREGEQVSEHYLCKQKQILKTRAGKTYYSLKLQDKTGILDAKVWDLNDGIDDFNQNDYIKVEGQVVTFQSAYQLNIRRIRRSQEGEYDPKNYIPTSDRDLDEMYQELLGYIEAIQEPTIKQLTEKFFVEDKDFVNKFKEHSAAKSMHHSYMGGLLEHTLCILNLCEFYAKQYPIINKDILYASALFHDIGKMEELSTFPENDYTDEGQLLGHIIIVLQWIDEKAKEITGMKKSIINHIKHCIIAHHGELEYGSPKKPQTIEALALHFADNTDAKLRTFTELLGSSIEEGPWIGWQRIFDSNIRKTTF</sequence>
<dbReference type="CDD" id="cd04492">
    <property type="entry name" value="YhaM_OBF_like"/>
    <property type="match status" value="1"/>
</dbReference>
<dbReference type="GO" id="GO:0003676">
    <property type="term" value="F:nucleic acid binding"/>
    <property type="evidence" value="ECO:0007669"/>
    <property type="project" value="InterPro"/>
</dbReference>
<dbReference type="NCBIfam" id="TIGR00277">
    <property type="entry name" value="HDIG"/>
    <property type="match status" value="1"/>
</dbReference>
<evidence type="ECO:0000313" key="3">
    <source>
        <dbReference type="EMBL" id="TCK89043.1"/>
    </source>
</evidence>
<accession>A0A4R1MGK3</accession>
<dbReference type="SUPFAM" id="SSF109604">
    <property type="entry name" value="HD-domain/PDEase-like"/>
    <property type="match status" value="1"/>
</dbReference>
<dbReference type="SMART" id="SM00471">
    <property type="entry name" value="HDc"/>
    <property type="match status" value="1"/>
</dbReference>
<evidence type="ECO:0000259" key="2">
    <source>
        <dbReference type="SMART" id="SM00471"/>
    </source>
</evidence>
<dbReference type="PANTHER" id="PTHR37294:SF1">
    <property type="entry name" value="3'-5' EXORIBONUCLEASE YHAM"/>
    <property type="match status" value="1"/>
</dbReference>
<evidence type="ECO:0000256" key="1">
    <source>
        <dbReference type="ARBA" id="ARBA00022801"/>
    </source>
</evidence>
<dbReference type="Gene3D" id="2.40.50.140">
    <property type="entry name" value="Nucleic acid-binding proteins"/>
    <property type="match status" value="1"/>
</dbReference>
<proteinExistence type="predicted"/>
<dbReference type="Pfam" id="PF01336">
    <property type="entry name" value="tRNA_anti-codon"/>
    <property type="match status" value="1"/>
</dbReference>
<dbReference type="SUPFAM" id="SSF50249">
    <property type="entry name" value="Nucleic acid-binding proteins"/>
    <property type="match status" value="1"/>
</dbReference>
<dbReference type="GO" id="GO:0016787">
    <property type="term" value="F:hydrolase activity"/>
    <property type="evidence" value="ECO:0007669"/>
    <property type="project" value="UniProtKB-KW"/>
</dbReference>
<dbReference type="Pfam" id="PF01966">
    <property type="entry name" value="HD"/>
    <property type="match status" value="1"/>
</dbReference>
<dbReference type="AlphaFoldDB" id="A0A4R1MGK3"/>
<name>A0A4R1MGK3_9FIRM</name>
<comment type="caution">
    <text evidence="3">The sequence shown here is derived from an EMBL/GenBank/DDBJ whole genome shotgun (WGS) entry which is preliminary data.</text>
</comment>
<evidence type="ECO:0000313" key="4">
    <source>
        <dbReference type="Proteomes" id="UP000294545"/>
    </source>
</evidence>
<dbReference type="Proteomes" id="UP000294545">
    <property type="component" value="Unassembled WGS sequence"/>
</dbReference>
<dbReference type="RefSeq" id="WP_132283127.1">
    <property type="nucleotide sequence ID" value="NZ_SMGQ01000016.1"/>
</dbReference>
<keyword evidence="1" id="KW-0378">Hydrolase</keyword>
<dbReference type="InterPro" id="IPR012340">
    <property type="entry name" value="NA-bd_OB-fold"/>
</dbReference>
<dbReference type="OrthoDB" id="9778453at2"/>
<keyword evidence="4" id="KW-1185">Reference proteome</keyword>
<dbReference type="Gene3D" id="1.10.3210.10">
    <property type="entry name" value="Hypothetical protein af1432"/>
    <property type="match status" value="1"/>
</dbReference>
<dbReference type="CDD" id="cd00077">
    <property type="entry name" value="HDc"/>
    <property type="match status" value="1"/>
</dbReference>
<feature type="domain" description="HD/PDEase" evidence="2">
    <location>
        <begin position="156"/>
        <end position="289"/>
    </location>
</feature>
<organism evidence="3 4">
    <name type="scientific">Natranaerovirga hydrolytica</name>
    <dbReference type="NCBI Taxonomy" id="680378"/>
    <lineage>
        <taxon>Bacteria</taxon>
        <taxon>Bacillati</taxon>
        <taxon>Bacillota</taxon>
        <taxon>Clostridia</taxon>
        <taxon>Lachnospirales</taxon>
        <taxon>Natranaerovirgaceae</taxon>
        <taxon>Natranaerovirga</taxon>
    </lineage>
</organism>
<dbReference type="InterPro" id="IPR050798">
    <property type="entry name" value="YhaM_exoribonuc/phosphodiest"/>
</dbReference>
<dbReference type="GO" id="GO:0031125">
    <property type="term" value="P:rRNA 3'-end processing"/>
    <property type="evidence" value="ECO:0007669"/>
    <property type="project" value="TreeGrafter"/>
</dbReference>
<dbReference type="InterPro" id="IPR004365">
    <property type="entry name" value="NA-bd_OB_tRNA"/>
</dbReference>
<dbReference type="InterPro" id="IPR006675">
    <property type="entry name" value="HDIG_dom"/>
</dbReference>
<gene>
    <name evidence="3" type="ORF">EDC19_2456</name>
</gene>